<dbReference type="RefSeq" id="WP_284209426.1">
    <property type="nucleotide sequence ID" value="NZ_BSPF01000092.1"/>
</dbReference>
<organism evidence="1 2">
    <name type="scientific">Mesorhizobium tianshanense</name>
    <dbReference type="NCBI Taxonomy" id="39844"/>
    <lineage>
        <taxon>Bacteria</taxon>
        <taxon>Pseudomonadati</taxon>
        <taxon>Pseudomonadota</taxon>
        <taxon>Alphaproteobacteria</taxon>
        <taxon>Hyphomicrobiales</taxon>
        <taxon>Phyllobacteriaceae</taxon>
        <taxon>Mesorhizobium</taxon>
    </lineage>
</organism>
<comment type="caution">
    <text evidence="1">The sequence shown here is derived from an EMBL/GenBank/DDBJ whole genome shotgun (WGS) entry which is preliminary data.</text>
</comment>
<proteinExistence type="predicted"/>
<name>A0A562NTJ2_9HYPH</name>
<sequence length="345" mass="39802">MGKFRRRELLQKAVHSAALRFLHVPPLLWSKGIGSFCDFAGPRWYRYAPTESAQTEAFFRRHYSGAHGVVWLRLSTRARELRVCDLDTFVEVVLPTIKAPFTLVTTDGDASVPSNLAKDTAERLLANPFLVSWYTQNCDGDHPKLKPFPIGLDLHTLRSFSTPGQLARLLETIRRRQDAPERRPLRIFCDLNLSRGPTGRRDLVDALKGCPHVDFLDKRLSQRSIWERYAQYPLVLSTAGSGLDCHRTWELLYLGCIVVTKTSPLDPLYEGLPVIIVDDWHQVRNPEMMERWVGQVAHLTDRDFLWQRLRPQAYLEPIRQELEQRRSVPITTEHGVSQAWEDRRA</sequence>
<reference evidence="1 2" key="1">
    <citation type="journal article" date="2015" name="Stand. Genomic Sci.">
        <title>Genomic Encyclopedia of Bacterial and Archaeal Type Strains, Phase III: the genomes of soil and plant-associated and newly described type strains.</title>
        <authorList>
            <person name="Whitman W.B."/>
            <person name="Woyke T."/>
            <person name="Klenk H.P."/>
            <person name="Zhou Y."/>
            <person name="Lilburn T.G."/>
            <person name="Beck B.J."/>
            <person name="De Vos P."/>
            <person name="Vandamme P."/>
            <person name="Eisen J.A."/>
            <person name="Garrity G."/>
            <person name="Hugenholtz P."/>
            <person name="Kyrpides N.C."/>
        </authorList>
    </citation>
    <scope>NUCLEOTIDE SEQUENCE [LARGE SCALE GENOMIC DNA]</scope>
    <source>
        <strain evidence="1 2">CGMCC 1.2546</strain>
    </source>
</reference>
<evidence type="ECO:0008006" key="3">
    <source>
        <dbReference type="Google" id="ProtNLM"/>
    </source>
</evidence>
<dbReference type="EMBL" id="VLKT01000018">
    <property type="protein sequence ID" value="TWI35475.1"/>
    <property type="molecule type" value="Genomic_DNA"/>
</dbReference>
<dbReference type="Proteomes" id="UP000317122">
    <property type="component" value="Unassembled WGS sequence"/>
</dbReference>
<keyword evidence="2" id="KW-1185">Reference proteome</keyword>
<gene>
    <name evidence="1" type="ORF">IQ26_03165</name>
</gene>
<evidence type="ECO:0000313" key="1">
    <source>
        <dbReference type="EMBL" id="TWI35475.1"/>
    </source>
</evidence>
<accession>A0A562NTJ2</accession>
<dbReference type="AlphaFoldDB" id="A0A562NTJ2"/>
<protein>
    <recommendedName>
        <fullName evidence="3">Exostosin family protein</fullName>
    </recommendedName>
</protein>
<evidence type="ECO:0000313" key="2">
    <source>
        <dbReference type="Proteomes" id="UP000317122"/>
    </source>
</evidence>